<dbReference type="GO" id="GO:0008236">
    <property type="term" value="F:serine-type peptidase activity"/>
    <property type="evidence" value="ECO:0007669"/>
    <property type="project" value="InterPro"/>
</dbReference>
<dbReference type="InterPro" id="IPR042098">
    <property type="entry name" value="TauD-like_sf"/>
</dbReference>
<evidence type="ECO:0000256" key="4">
    <source>
        <dbReference type="ARBA" id="ARBA00022964"/>
    </source>
</evidence>
<dbReference type="InterPro" id="IPR051323">
    <property type="entry name" value="AtsK-like"/>
</dbReference>
<evidence type="ECO:0000256" key="5">
    <source>
        <dbReference type="ARBA" id="ARBA00023002"/>
    </source>
</evidence>
<dbReference type="Pfam" id="PF00326">
    <property type="entry name" value="Peptidase_S9"/>
    <property type="match status" value="1"/>
</dbReference>
<organism evidence="9 10">
    <name type="scientific">Knufia peltigerae</name>
    <dbReference type="NCBI Taxonomy" id="1002370"/>
    <lineage>
        <taxon>Eukaryota</taxon>
        <taxon>Fungi</taxon>
        <taxon>Dikarya</taxon>
        <taxon>Ascomycota</taxon>
        <taxon>Pezizomycotina</taxon>
        <taxon>Eurotiomycetes</taxon>
        <taxon>Chaetothyriomycetidae</taxon>
        <taxon>Chaetothyriales</taxon>
        <taxon>Trichomeriaceae</taxon>
        <taxon>Knufia</taxon>
    </lineage>
</organism>
<dbReference type="Gene3D" id="2.120.10.30">
    <property type="entry name" value="TolB, C-terminal domain"/>
    <property type="match status" value="1"/>
</dbReference>
<dbReference type="InterPro" id="IPR003819">
    <property type="entry name" value="TauD/TfdA-like"/>
</dbReference>
<evidence type="ECO:0000313" key="9">
    <source>
        <dbReference type="EMBL" id="KAJ9634268.1"/>
    </source>
</evidence>
<dbReference type="AlphaFoldDB" id="A0AA38Y452"/>
<dbReference type="SUPFAM" id="SSF53474">
    <property type="entry name" value="alpha/beta-Hydrolases"/>
    <property type="match status" value="1"/>
</dbReference>
<dbReference type="Proteomes" id="UP001172681">
    <property type="component" value="Unassembled WGS sequence"/>
</dbReference>
<sequence length="956" mass="106367">MPTLTADLLADLQTPHDLTISSSGDYVAYNLRSDWCKTPKRWMSSIWLAIVGNEKSARQLTSTENQSLYAACQFSPVDNSVLAVLTDRGKKGESFIGINLLRLDKDLGAEEIEFTPSGLEQAITKFTWSPDGRYVAYLSSDEESSETKSRHERGDDEKVYGEHWDLNRLRIIDVASRKITTIVSKDSHIYDLAWSPDSTSIVYAATKTPELGSPMTYGSTLEVVSLADRNIREFVRFPNGLSDLGWKGKSLWWRSNYDLSHPMGLGSMCVYGMDFNSSQWTMKGSGKDDSATGWMLGPSVRHSSSGLFVAVQHGLSDVIHELPNWDIVYESQKRDIRSWDVWKKDNNTMIALTKSTSSSPEEVYIIVDDKEVCLSDHGRFIREVGDIASAKTIRATAQDGTGVEGVFVFPSDKRYKMPPSGWPTVVLPHGGPSCKVAHGFDVCFENLAPWLTYHGYAVLSPNYRGSTGRGEKFISDMLGRPGTKDYSDVIDTLQSTINEGLIDAERVGIYGWSYGGCLAFMAVTRDQTFHFAAAGALCGGTDWDIGVMTSDTPIYAISLGGRAPWNVTPDDTWNRNSSPVWHMTTNKITTPVLMLQGSNAIDDQPETTQTRNTKPLTKTGTLDSTFEFDDVTPAVGREYPTANIVDDFMNASNADDLLRDLAITISERGVVFFRKQDNLTNDLQKTLVQRLGELSGKPSTSTLHVHPILNGTGEFGLEGDNEVSTISSLQRKKLFGAEAVNKRKYDSARWHSDIQFETCPADYTSLRLVQLPRTGGDTLWASGYDIYDRFSKPYKKFFEGLTATFVGEGFIKAADAGKTKLYERPRGSPANVGGHLSMVHPVVRTNPVTGWKSVYSIGSFPHRINELTKEESDDLLKKFHDTIVNNHDLQVRFKWRNPNDLAIWDNRSVFHTATFDYEGLGERFGNRVVGIGERPYFDPNSQSKAEALSLDGYGEL</sequence>
<feature type="domain" description="Peptidase S9 prolyl oligopeptidase catalytic" evidence="7">
    <location>
        <begin position="448"/>
        <end position="599"/>
    </location>
</feature>
<keyword evidence="10" id="KW-1185">Reference proteome</keyword>
<evidence type="ECO:0000313" key="10">
    <source>
        <dbReference type="Proteomes" id="UP001172681"/>
    </source>
</evidence>
<dbReference type="Gene3D" id="3.40.50.1820">
    <property type="entry name" value="alpha/beta hydrolase"/>
    <property type="match status" value="1"/>
</dbReference>
<dbReference type="SUPFAM" id="SSF51197">
    <property type="entry name" value="Clavaminate synthase-like"/>
    <property type="match status" value="1"/>
</dbReference>
<evidence type="ECO:0000259" key="7">
    <source>
        <dbReference type="Pfam" id="PF00326"/>
    </source>
</evidence>
<keyword evidence="6" id="KW-0408">Iron</keyword>
<keyword evidence="4" id="KW-0223">Dioxygenase</keyword>
<dbReference type="GO" id="GO:0016706">
    <property type="term" value="F:2-oxoglutarate-dependent dioxygenase activity"/>
    <property type="evidence" value="ECO:0007669"/>
    <property type="project" value="TreeGrafter"/>
</dbReference>
<keyword evidence="5" id="KW-0560">Oxidoreductase</keyword>
<evidence type="ECO:0000259" key="8">
    <source>
        <dbReference type="Pfam" id="PF02668"/>
    </source>
</evidence>
<keyword evidence="3" id="KW-0479">Metal-binding</keyword>
<comment type="cofactor">
    <cofactor evidence="1">
        <name>Fe(2+)</name>
        <dbReference type="ChEBI" id="CHEBI:29033"/>
    </cofactor>
</comment>
<dbReference type="Gene3D" id="3.60.130.10">
    <property type="entry name" value="Clavaminate synthase-like"/>
    <property type="match status" value="1"/>
</dbReference>
<reference evidence="9" key="1">
    <citation type="submission" date="2022-10" db="EMBL/GenBank/DDBJ databases">
        <title>Culturing micro-colonial fungi from biological soil crusts in the Mojave desert and describing Neophaeococcomyces mojavensis, and introducing the new genera and species Taxawa tesnikishii.</title>
        <authorList>
            <person name="Kurbessoian T."/>
            <person name="Stajich J.E."/>
        </authorList>
    </citation>
    <scope>NUCLEOTIDE SEQUENCE</scope>
    <source>
        <strain evidence="9">TK_35</strain>
    </source>
</reference>
<name>A0AA38Y452_9EURO</name>
<dbReference type="Pfam" id="PF07676">
    <property type="entry name" value="PD40"/>
    <property type="match status" value="1"/>
</dbReference>
<feature type="domain" description="TauD/TfdA-like" evidence="8">
    <location>
        <begin position="631"/>
        <end position="923"/>
    </location>
</feature>
<dbReference type="Pfam" id="PF02668">
    <property type="entry name" value="TauD"/>
    <property type="match status" value="1"/>
</dbReference>
<dbReference type="InterPro" id="IPR011042">
    <property type="entry name" value="6-blade_b-propeller_TolB-like"/>
</dbReference>
<comment type="similarity">
    <text evidence="2">Belongs to the TfdA dioxygenase family.</text>
</comment>
<dbReference type="InterPro" id="IPR001375">
    <property type="entry name" value="Peptidase_S9_cat"/>
</dbReference>
<comment type="caution">
    <text evidence="9">The sequence shown here is derived from an EMBL/GenBank/DDBJ whole genome shotgun (WGS) entry which is preliminary data.</text>
</comment>
<evidence type="ECO:0000256" key="1">
    <source>
        <dbReference type="ARBA" id="ARBA00001954"/>
    </source>
</evidence>
<gene>
    <name evidence="9" type="ORF">H2204_006345</name>
</gene>
<proteinExistence type="inferred from homology"/>
<dbReference type="PANTHER" id="PTHR30468">
    <property type="entry name" value="ALPHA-KETOGLUTARATE-DEPENDENT SULFONATE DIOXYGENASE"/>
    <property type="match status" value="1"/>
</dbReference>
<dbReference type="InterPro" id="IPR029058">
    <property type="entry name" value="AB_hydrolase_fold"/>
</dbReference>
<dbReference type="GO" id="GO:0046872">
    <property type="term" value="F:metal ion binding"/>
    <property type="evidence" value="ECO:0007669"/>
    <property type="project" value="UniProtKB-KW"/>
</dbReference>
<dbReference type="EMBL" id="JAPDRN010000039">
    <property type="protein sequence ID" value="KAJ9634268.1"/>
    <property type="molecule type" value="Genomic_DNA"/>
</dbReference>
<dbReference type="GO" id="GO:0006508">
    <property type="term" value="P:proteolysis"/>
    <property type="evidence" value="ECO:0007669"/>
    <property type="project" value="InterPro"/>
</dbReference>
<evidence type="ECO:0000256" key="6">
    <source>
        <dbReference type="ARBA" id="ARBA00023004"/>
    </source>
</evidence>
<dbReference type="InterPro" id="IPR011659">
    <property type="entry name" value="WD40"/>
</dbReference>
<evidence type="ECO:0000256" key="3">
    <source>
        <dbReference type="ARBA" id="ARBA00022723"/>
    </source>
</evidence>
<accession>A0AA38Y452</accession>
<protein>
    <submittedName>
        <fullName evidence="9">Uncharacterized protein</fullName>
    </submittedName>
</protein>
<dbReference type="GO" id="GO:0005737">
    <property type="term" value="C:cytoplasm"/>
    <property type="evidence" value="ECO:0007669"/>
    <property type="project" value="TreeGrafter"/>
</dbReference>
<evidence type="ECO:0000256" key="2">
    <source>
        <dbReference type="ARBA" id="ARBA00005896"/>
    </source>
</evidence>
<dbReference type="PANTHER" id="PTHR30468:SF10">
    <property type="entry name" value="TAUD_TFDA-LIKE DOMAIN-CONTAINING PROTEIN"/>
    <property type="match status" value="1"/>
</dbReference>
<dbReference type="SUPFAM" id="SSF82171">
    <property type="entry name" value="DPP6 N-terminal domain-like"/>
    <property type="match status" value="1"/>
</dbReference>